<dbReference type="GO" id="GO:0016020">
    <property type="term" value="C:membrane"/>
    <property type="evidence" value="ECO:0007669"/>
    <property type="project" value="InterPro"/>
</dbReference>
<evidence type="ECO:0000313" key="2">
    <source>
        <dbReference type="EMBL" id="MDB6246967.1"/>
    </source>
</evidence>
<reference evidence="2" key="2">
    <citation type="submission" date="2022-10" db="EMBL/GenBank/DDBJ databases">
        <authorList>
            <person name="Kostovova I."/>
            <person name="Moravkova M."/>
            <person name="Pechar R."/>
        </authorList>
    </citation>
    <scope>NUCLEOTIDE SEQUENCE</scope>
    <source>
        <strain evidence="2">M597B</strain>
    </source>
</reference>
<feature type="transmembrane region" description="Helical" evidence="1">
    <location>
        <begin position="56"/>
        <end position="75"/>
    </location>
</feature>
<dbReference type="PIRSF" id="PIRSF037259">
    <property type="entry name" value="EcsB_ABC"/>
    <property type="match status" value="1"/>
</dbReference>
<protein>
    <submittedName>
        <fullName evidence="2">ABC transporter permease</fullName>
    </submittedName>
</protein>
<dbReference type="InterPro" id="IPR010288">
    <property type="entry name" value="EcsB_ABC"/>
</dbReference>
<name>A0AAW6BB60_LACAM</name>
<feature type="transmembrane region" description="Helical" evidence="1">
    <location>
        <begin position="305"/>
        <end position="327"/>
    </location>
</feature>
<feature type="transmembrane region" description="Helical" evidence="1">
    <location>
        <begin position="156"/>
        <end position="177"/>
    </location>
</feature>
<dbReference type="EMBL" id="JAOTHD010000017">
    <property type="protein sequence ID" value="MDB6246967.1"/>
    <property type="molecule type" value="Genomic_DNA"/>
</dbReference>
<feature type="transmembrane region" description="Helical" evidence="1">
    <location>
        <begin position="103"/>
        <end position="123"/>
    </location>
</feature>
<keyword evidence="1" id="KW-0812">Transmembrane</keyword>
<reference evidence="2" key="1">
    <citation type="journal article" date="2022" name="Microorganisms">
        <title>Antibiotic Susceptibility, Resistance Gene Determinants and Corresponding Genomic Regions in Lactobacillus amylovorus Isolates Derived from Wild Boars and Domestic Pigs.</title>
        <authorList>
            <person name="Moravkova M."/>
            <person name="Kostovova I."/>
            <person name="Kavanova K."/>
            <person name="Pechar R."/>
            <person name="Stanek S."/>
            <person name="Brychta A."/>
            <person name="Zeman M."/>
            <person name="Kubasova T."/>
        </authorList>
    </citation>
    <scope>NUCLEOTIDE SEQUENCE</scope>
    <source>
        <strain evidence="2">M597B</strain>
    </source>
</reference>
<keyword evidence="1" id="KW-1133">Transmembrane helix</keyword>
<dbReference type="Pfam" id="PF05975">
    <property type="entry name" value="EcsB"/>
    <property type="match status" value="1"/>
</dbReference>
<accession>A0AAW6BB60</accession>
<feature type="transmembrane region" description="Helical" evidence="1">
    <location>
        <begin position="376"/>
        <end position="395"/>
    </location>
</feature>
<feature type="transmembrane region" description="Helical" evidence="1">
    <location>
        <begin position="183"/>
        <end position="200"/>
    </location>
</feature>
<feature type="transmembrane region" description="Helical" evidence="1">
    <location>
        <begin position="129"/>
        <end position="144"/>
    </location>
</feature>
<proteinExistence type="predicted"/>
<evidence type="ECO:0000256" key="1">
    <source>
        <dbReference type="SAM" id="Phobius"/>
    </source>
</evidence>
<feature type="transmembrane region" description="Helical" evidence="1">
    <location>
        <begin position="347"/>
        <end position="370"/>
    </location>
</feature>
<keyword evidence="1" id="KW-0472">Membrane</keyword>
<organism evidence="2 3">
    <name type="scientific">Lactobacillus amylovorus</name>
    <dbReference type="NCBI Taxonomy" id="1604"/>
    <lineage>
        <taxon>Bacteria</taxon>
        <taxon>Bacillati</taxon>
        <taxon>Bacillota</taxon>
        <taxon>Bacilli</taxon>
        <taxon>Lactobacillales</taxon>
        <taxon>Lactobacillaceae</taxon>
        <taxon>Lactobacillus</taxon>
    </lineage>
</organism>
<dbReference type="RefSeq" id="WP_271327068.1">
    <property type="nucleotide sequence ID" value="NZ_JAOTHC010000017.1"/>
</dbReference>
<feature type="transmembrane region" description="Helical" evidence="1">
    <location>
        <begin position="20"/>
        <end position="44"/>
    </location>
</feature>
<comment type="caution">
    <text evidence="2">The sequence shown here is derived from an EMBL/GenBank/DDBJ whole genome shotgun (WGS) entry which is preliminary data.</text>
</comment>
<gene>
    <name evidence="2" type="ORF">ODV14_06485</name>
</gene>
<dbReference type="AlphaFoldDB" id="A0AAW6BB60"/>
<evidence type="ECO:0000313" key="3">
    <source>
        <dbReference type="Proteomes" id="UP001141961"/>
    </source>
</evidence>
<sequence>MRELAKKRLNENLRQSVKYLTLVFNDFFILALIFLVGALMFWYAEAMKTMPTNLGFYKPLTGFILWLPLLTGRFVTLIKEADMQFLFTQDEQMDEYLSPMHRYSLVLPAILEILLAGVVFPFATVKAGISVWSYILLVLAMLFIKDTELEIEKSNLYFGKKLSFGLVSLVALLIAILSAYYPMVGLALGVVGTILFAPNFKPSFGDKMNKKLLFDWRYAVESEKARKDRVYSVFSMFTDVEEKQVSIKRRKYLDFLLPKSIAKENPNLFLYRRSLLRNPEYLNLLVRMTVFAILISWLVQDWRWALVLSCLVIFLTVYQLLPMATEFDRNFMYRVYPIERQDRGKDLVKVLTLGLLIQWVLISIFWLLLLPINVNLFEAIGILLVFTALVVATYLPNRVRKMNQKNFGIR</sequence>
<feature type="transmembrane region" description="Helical" evidence="1">
    <location>
        <begin position="281"/>
        <end position="299"/>
    </location>
</feature>
<dbReference type="Proteomes" id="UP001141961">
    <property type="component" value="Unassembled WGS sequence"/>
</dbReference>